<dbReference type="STRING" id="157072.A0A024URM4"/>
<feature type="binding site" evidence="5">
    <location>
        <position position="281"/>
    </location>
    <ligand>
        <name>S-adenosyl-L-methionine</name>
        <dbReference type="ChEBI" id="CHEBI:59789"/>
    </ligand>
</feature>
<feature type="domain" description="SAM-dependent MTase RsmB/NOP-type" evidence="7">
    <location>
        <begin position="149"/>
        <end position="471"/>
    </location>
</feature>
<dbReference type="PANTHER" id="PTHR22807:SF4">
    <property type="entry name" value="28S RRNA (CYTOSINE-C(5))-METHYLTRANSFERASE"/>
    <property type="match status" value="1"/>
</dbReference>
<dbReference type="Pfam" id="PF01189">
    <property type="entry name" value="Methyltr_RsmB-F"/>
    <property type="match status" value="1"/>
</dbReference>
<comment type="caution">
    <text evidence="5">Lacks conserved residue(s) required for the propagation of feature annotation.</text>
</comment>
<dbReference type="RefSeq" id="XP_008862635.1">
    <property type="nucleotide sequence ID" value="XM_008864413.1"/>
</dbReference>
<dbReference type="PROSITE" id="PS51686">
    <property type="entry name" value="SAM_MT_RSMB_NOP"/>
    <property type="match status" value="1"/>
</dbReference>
<organism evidence="8">
    <name type="scientific">Aphanomyces invadans</name>
    <dbReference type="NCBI Taxonomy" id="157072"/>
    <lineage>
        <taxon>Eukaryota</taxon>
        <taxon>Sar</taxon>
        <taxon>Stramenopiles</taxon>
        <taxon>Oomycota</taxon>
        <taxon>Saprolegniomycetes</taxon>
        <taxon>Saprolegniales</taxon>
        <taxon>Verrucalvaceae</taxon>
        <taxon>Aphanomyces</taxon>
    </lineage>
</organism>
<evidence type="ECO:0000256" key="1">
    <source>
        <dbReference type="ARBA" id="ARBA00022603"/>
    </source>
</evidence>
<dbReference type="Gene3D" id="3.30.70.1170">
    <property type="entry name" value="Sun protein, domain 3"/>
    <property type="match status" value="1"/>
</dbReference>
<dbReference type="eggNOG" id="KOG2360">
    <property type="taxonomic scope" value="Eukaryota"/>
</dbReference>
<dbReference type="InterPro" id="IPR048889">
    <property type="entry name" value="NSUN5_RCM1_N"/>
</dbReference>
<comment type="similarity">
    <text evidence="5">Belongs to the class I-like SAM-binding methyltransferase superfamily. RsmB/NOP family.</text>
</comment>
<evidence type="ECO:0000256" key="2">
    <source>
        <dbReference type="ARBA" id="ARBA00022679"/>
    </source>
</evidence>
<dbReference type="Gene3D" id="3.40.50.150">
    <property type="entry name" value="Vaccinia Virus protein VP39"/>
    <property type="match status" value="1"/>
</dbReference>
<dbReference type="InterPro" id="IPR023267">
    <property type="entry name" value="RCMT"/>
</dbReference>
<dbReference type="GO" id="GO:0005730">
    <property type="term" value="C:nucleolus"/>
    <property type="evidence" value="ECO:0007669"/>
    <property type="project" value="TreeGrafter"/>
</dbReference>
<protein>
    <recommendedName>
        <fullName evidence="7">SAM-dependent MTase RsmB/NOP-type domain-containing protein</fullName>
    </recommendedName>
</protein>
<dbReference type="GeneID" id="20078386"/>
<dbReference type="Pfam" id="PF21153">
    <property type="entry name" value="NSUN5_N"/>
    <property type="match status" value="1"/>
</dbReference>
<proteinExistence type="inferred from homology"/>
<evidence type="ECO:0000256" key="5">
    <source>
        <dbReference type="PROSITE-ProRule" id="PRU01023"/>
    </source>
</evidence>
<dbReference type="Pfam" id="PF21148">
    <property type="entry name" value="NSUN5_fdxn-like"/>
    <property type="match status" value="1"/>
</dbReference>
<feature type="active site" description="Nucleophile" evidence="5">
    <location>
        <position position="402"/>
    </location>
</feature>
<keyword evidence="2 5" id="KW-0808">Transferase</keyword>
<dbReference type="InterPro" id="IPR001678">
    <property type="entry name" value="MeTrfase_RsmB-F_NOP2_dom"/>
</dbReference>
<dbReference type="InterPro" id="IPR049560">
    <property type="entry name" value="MeTrfase_RsmB-F_NOP2_cat"/>
</dbReference>
<dbReference type="GO" id="GO:0003723">
    <property type="term" value="F:RNA binding"/>
    <property type="evidence" value="ECO:0007669"/>
    <property type="project" value="UniProtKB-UniRule"/>
</dbReference>
<feature type="compositionally biased region" description="Basic residues" evidence="6">
    <location>
        <begin position="496"/>
        <end position="505"/>
    </location>
</feature>
<feature type="compositionally biased region" description="Basic and acidic residues" evidence="6">
    <location>
        <begin position="486"/>
        <end position="495"/>
    </location>
</feature>
<reference evidence="8" key="1">
    <citation type="submission" date="2013-12" db="EMBL/GenBank/DDBJ databases">
        <title>The Genome Sequence of Aphanomyces invadans NJM9701.</title>
        <authorList>
            <consortium name="The Broad Institute Genomics Platform"/>
            <person name="Russ C."/>
            <person name="Tyler B."/>
            <person name="van West P."/>
            <person name="Dieguez-Uribeondo J."/>
            <person name="Young S.K."/>
            <person name="Zeng Q."/>
            <person name="Gargeya S."/>
            <person name="Fitzgerald M."/>
            <person name="Abouelleil A."/>
            <person name="Alvarado L."/>
            <person name="Chapman S.B."/>
            <person name="Gainer-Dewar J."/>
            <person name="Goldberg J."/>
            <person name="Griggs A."/>
            <person name="Gujja S."/>
            <person name="Hansen M."/>
            <person name="Howarth C."/>
            <person name="Imamovic A."/>
            <person name="Ireland A."/>
            <person name="Larimer J."/>
            <person name="McCowan C."/>
            <person name="Murphy C."/>
            <person name="Pearson M."/>
            <person name="Poon T.W."/>
            <person name="Priest M."/>
            <person name="Roberts A."/>
            <person name="Saif S."/>
            <person name="Shea T."/>
            <person name="Sykes S."/>
            <person name="Wortman J."/>
            <person name="Nusbaum C."/>
            <person name="Birren B."/>
        </authorList>
    </citation>
    <scope>NUCLEOTIDE SEQUENCE [LARGE SCALE GENOMIC DNA]</scope>
    <source>
        <strain evidence="8">NJM9701</strain>
    </source>
</reference>
<accession>A0A024URM4</accession>
<dbReference type="EMBL" id="KI913953">
    <property type="protein sequence ID" value="ETW08830.1"/>
    <property type="molecule type" value="Genomic_DNA"/>
</dbReference>
<dbReference type="SUPFAM" id="SSF53335">
    <property type="entry name" value="S-adenosyl-L-methionine-dependent methyltransferases"/>
    <property type="match status" value="1"/>
</dbReference>
<dbReference type="OrthoDB" id="435282at2759"/>
<keyword evidence="3 5" id="KW-0949">S-adenosyl-L-methionine</keyword>
<name>A0A024URM4_9STRA</name>
<dbReference type="InterPro" id="IPR049561">
    <property type="entry name" value="NSUN5_7_fdxn-like"/>
</dbReference>
<sequence length="524" mass="57056">MSALYAEAAGVLEGLFRRSGGLKTLTYADKIKSKRNCFALVCQTLRYKPLLDDLIEAVPELAKLLKKTVKASKSDNANPSKKGKQPTATSHQALFYLAIYDLLFGKDKKIQGGGFVKKTVLLHANALKAAVVRMKIKAKVKTDEDLLPEENRMTPKLPRYARINTLRATDIRDTADLPAVTSSLGLPTDVSVSLDPHVRDILMFPPGTELHTHDSVTAGKLILQDKASCFPAYVLHGERGANDFGDVIDACAAPGNKTSHAAMLVARKTTAPRPIRVFAFDRSSTRLDLLKKRMVAAGADSIVEPCLSSFLDVNVHDERYQNVRSILLDPSCSGSGMSNRLDHLLELTAMQQDDMEQDNVEPGGAAANDTAARLQALADFQLEALVKAFSFPQVNRVSYSTCSIFETENEHVVVAALKANPAFQLVKCLPSWPRRGIVVPGLTPTQADCLVRANGLEDGTNGFFVAYFERIAAADDAGGATGAKRPLGEKTQAQKDRKKRKRQRKSEKVAGAMASAQDEHEDVQ</sequence>
<keyword evidence="4 5" id="KW-0694">RNA-binding</keyword>
<dbReference type="InterPro" id="IPR029063">
    <property type="entry name" value="SAM-dependent_MTases_sf"/>
</dbReference>
<dbReference type="PRINTS" id="PR02008">
    <property type="entry name" value="RCMTFAMILY"/>
</dbReference>
<evidence type="ECO:0000259" key="7">
    <source>
        <dbReference type="PROSITE" id="PS51686"/>
    </source>
</evidence>
<feature type="binding site" evidence="5">
    <location>
        <position position="329"/>
    </location>
    <ligand>
        <name>S-adenosyl-L-methionine</name>
        <dbReference type="ChEBI" id="CHEBI:59789"/>
    </ligand>
</feature>
<dbReference type="PANTHER" id="PTHR22807">
    <property type="entry name" value="NOP2 YEAST -RELATED NOL1/NOP2/FMU SUN DOMAIN-CONTAINING"/>
    <property type="match status" value="1"/>
</dbReference>
<evidence type="ECO:0000256" key="3">
    <source>
        <dbReference type="ARBA" id="ARBA00022691"/>
    </source>
</evidence>
<evidence type="ECO:0000313" key="8">
    <source>
        <dbReference type="EMBL" id="ETW08830.1"/>
    </source>
</evidence>
<evidence type="ECO:0000256" key="6">
    <source>
        <dbReference type="SAM" id="MobiDB-lite"/>
    </source>
</evidence>
<feature type="binding site" evidence="5">
    <location>
        <begin position="251"/>
        <end position="257"/>
    </location>
    <ligand>
        <name>S-adenosyl-L-methionine</name>
        <dbReference type="ChEBI" id="CHEBI:59789"/>
    </ligand>
</feature>
<dbReference type="GO" id="GO:0070475">
    <property type="term" value="P:rRNA base methylation"/>
    <property type="evidence" value="ECO:0007669"/>
    <property type="project" value="TreeGrafter"/>
</dbReference>
<dbReference type="VEuPathDB" id="FungiDB:H310_01336"/>
<dbReference type="AlphaFoldDB" id="A0A024URM4"/>
<gene>
    <name evidence="8" type="ORF">H310_01336</name>
</gene>
<evidence type="ECO:0000256" key="4">
    <source>
        <dbReference type="ARBA" id="ARBA00022884"/>
    </source>
</evidence>
<dbReference type="GO" id="GO:0008173">
    <property type="term" value="F:RNA methyltransferase activity"/>
    <property type="evidence" value="ECO:0007669"/>
    <property type="project" value="InterPro"/>
</dbReference>
<keyword evidence="1 5" id="KW-0489">Methyltransferase</keyword>
<feature type="region of interest" description="Disordered" evidence="6">
    <location>
        <begin position="478"/>
        <end position="524"/>
    </location>
</feature>